<keyword evidence="4 8" id="KW-0812">Transmembrane</keyword>
<evidence type="ECO:0000313" key="9">
    <source>
        <dbReference type="EMBL" id="SBP06429.1"/>
    </source>
</evidence>
<feature type="transmembrane region" description="Helical" evidence="8">
    <location>
        <begin position="79"/>
        <end position="99"/>
    </location>
</feature>
<gene>
    <name evidence="9" type="primary">Nfu_g_1_022113</name>
</gene>
<dbReference type="InterPro" id="IPR017974">
    <property type="entry name" value="Claudin_CS"/>
</dbReference>
<sequence length="210" mass="22332">MASLGLQILAVTLAVLGWIGSILICMLPLWKVTAFIGNNIVVAQIIWEGLWMSCVVQSTGQMQCKVYNSLLALPPDLQAARAMIVISILFSLFGLLLSVVGGKCTTCIEDEVGKAKVSISAGVFFLLSGALCLVTVCLPANNIIKDFYNPMIPDSQRRELGACLYVGWGASGLLLLGGALLCCQCPSGGERFNGPRYTPPKSTSPGKEFV</sequence>
<evidence type="ECO:0000256" key="6">
    <source>
        <dbReference type="ARBA" id="ARBA00022989"/>
    </source>
</evidence>
<protein>
    <recommendedName>
        <fullName evidence="8">Claudin</fullName>
    </recommendedName>
</protein>
<name>A0A1A7WLM9_9TELE</name>
<comment type="subcellular location">
    <subcellularLocation>
        <location evidence="8">Cell junction</location>
        <location evidence="8">Tight junction</location>
    </subcellularLocation>
    <subcellularLocation>
        <location evidence="8">Cell membrane</location>
        <topology evidence="8">Multi-pass membrane protein</topology>
    </subcellularLocation>
</comment>
<keyword evidence="6 8" id="KW-1133">Transmembrane helix</keyword>
<feature type="transmembrane region" description="Helical" evidence="8">
    <location>
        <begin position="119"/>
        <end position="141"/>
    </location>
</feature>
<dbReference type="GO" id="GO:0005923">
    <property type="term" value="C:bicellular tight junction"/>
    <property type="evidence" value="ECO:0007669"/>
    <property type="project" value="UniProtKB-SubCell"/>
</dbReference>
<reference evidence="9" key="1">
    <citation type="submission" date="2016-05" db="EMBL/GenBank/DDBJ databases">
        <authorList>
            <person name="Lavstsen T."/>
            <person name="Jespersen J.S."/>
        </authorList>
    </citation>
    <scope>NUCLEOTIDE SEQUENCE</scope>
    <source>
        <tissue evidence="9">Brain</tissue>
    </source>
</reference>
<evidence type="ECO:0000256" key="5">
    <source>
        <dbReference type="ARBA" id="ARBA00022949"/>
    </source>
</evidence>
<comment type="function">
    <text evidence="8">Claudins function as major constituents of the tight junction complexes that regulate the permeability of epithelia.</text>
</comment>
<dbReference type="InterPro" id="IPR004031">
    <property type="entry name" value="PMP22/EMP/MP20/Claudin"/>
</dbReference>
<dbReference type="GO" id="GO:0005886">
    <property type="term" value="C:plasma membrane"/>
    <property type="evidence" value="ECO:0007669"/>
    <property type="project" value="UniProtKB-SubCell"/>
</dbReference>
<dbReference type="EMBL" id="HADX01004781">
    <property type="protein sequence ID" value="SBP27013.1"/>
    <property type="molecule type" value="Transcribed_RNA"/>
</dbReference>
<feature type="transmembrane region" description="Helical" evidence="8">
    <location>
        <begin position="6"/>
        <end position="30"/>
    </location>
</feature>
<keyword evidence="5 8" id="KW-0965">Cell junction</keyword>
<feature type="transmembrane region" description="Helical" evidence="8">
    <location>
        <begin position="162"/>
        <end position="181"/>
    </location>
</feature>
<dbReference type="InterPro" id="IPR006187">
    <property type="entry name" value="Claudin"/>
</dbReference>
<dbReference type="PRINTS" id="PR01077">
    <property type="entry name" value="CLAUDIN"/>
</dbReference>
<evidence type="ECO:0000256" key="2">
    <source>
        <dbReference type="ARBA" id="ARBA00022427"/>
    </source>
</evidence>
<keyword evidence="2 8" id="KW-0796">Tight junction</keyword>
<dbReference type="Pfam" id="PF00822">
    <property type="entry name" value="PMP22_Claudin"/>
    <property type="match status" value="1"/>
</dbReference>
<reference evidence="9" key="2">
    <citation type="submission" date="2016-06" db="EMBL/GenBank/DDBJ databases">
        <title>The genome of a short-lived fish provides insights into sex chromosome evolution and the genetic control of aging.</title>
        <authorList>
            <person name="Reichwald K."/>
            <person name="Felder M."/>
            <person name="Petzold A."/>
            <person name="Koch P."/>
            <person name="Groth M."/>
            <person name="Platzer M."/>
        </authorList>
    </citation>
    <scope>NUCLEOTIDE SEQUENCE</scope>
    <source>
        <tissue evidence="9">Brain</tissue>
    </source>
</reference>
<dbReference type="GO" id="GO:0005198">
    <property type="term" value="F:structural molecule activity"/>
    <property type="evidence" value="ECO:0007669"/>
    <property type="project" value="InterPro"/>
</dbReference>
<dbReference type="Gene3D" id="1.20.140.150">
    <property type="match status" value="1"/>
</dbReference>
<dbReference type="PROSITE" id="PS01346">
    <property type="entry name" value="CLAUDIN"/>
    <property type="match status" value="1"/>
</dbReference>
<keyword evidence="3 8" id="KW-1003">Cell membrane</keyword>
<organism evidence="9">
    <name type="scientific">Iconisemion striatum</name>
    <dbReference type="NCBI Taxonomy" id="60296"/>
    <lineage>
        <taxon>Eukaryota</taxon>
        <taxon>Metazoa</taxon>
        <taxon>Chordata</taxon>
        <taxon>Craniata</taxon>
        <taxon>Vertebrata</taxon>
        <taxon>Euteleostomi</taxon>
        <taxon>Actinopterygii</taxon>
        <taxon>Neopterygii</taxon>
        <taxon>Teleostei</taxon>
        <taxon>Neoteleostei</taxon>
        <taxon>Acanthomorphata</taxon>
        <taxon>Ovalentaria</taxon>
        <taxon>Atherinomorphae</taxon>
        <taxon>Cyprinodontiformes</taxon>
        <taxon>Nothobranchiidae</taxon>
        <taxon>Iconisemion</taxon>
    </lineage>
</organism>
<evidence type="ECO:0000256" key="1">
    <source>
        <dbReference type="ARBA" id="ARBA00008295"/>
    </source>
</evidence>
<dbReference type="EMBL" id="HADW01005029">
    <property type="protein sequence ID" value="SBP06429.1"/>
    <property type="molecule type" value="Transcribed_RNA"/>
</dbReference>
<dbReference type="PANTHER" id="PTHR12002">
    <property type="entry name" value="CLAUDIN"/>
    <property type="match status" value="1"/>
</dbReference>
<evidence type="ECO:0000256" key="3">
    <source>
        <dbReference type="ARBA" id="ARBA00022475"/>
    </source>
</evidence>
<keyword evidence="7 8" id="KW-0472">Membrane</keyword>
<dbReference type="FunFam" id="1.20.140.150:FF:000001">
    <property type="entry name" value="Claudin"/>
    <property type="match status" value="1"/>
</dbReference>
<proteinExistence type="inferred from homology"/>
<accession>A0A1A7WLM9</accession>
<evidence type="ECO:0000256" key="4">
    <source>
        <dbReference type="ARBA" id="ARBA00022692"/>
    </source>
</evidence>
<dbReference type="AlphaFoldDB" id="A0A1A7WLM9"/>
<evidence type="ECO:0000256" key="7">
    <source>
        <dbReference type="ARBA" id="ARBA00023136"/>
    </source>
</evidence>
<comment type="similarity">
    <text evidence="1 8">Belongs to the claudin family.</text>
</comment>
<evidence type="ECO:0000256" key="8">
    <source>
        <dbReference type="RuleBase" id="RU060637"/>
    </source>
</evidence>